<dbReference type="RefSeq" id="WP_271186078.1">
    <property type="nucleotide sequence ID" value="NZ_BSFE01000003.1"/>
</dbReference>
<dbReference type="GO" id="GO:0005886">
    <property type="term" value="C:plasma membrane"/>
    <property type="evidence" value="ECO:0007669"/>
    <property type="project" value="UniProtKB-SubCell"/>
</dbReference>
<feature type="transmembrane region" description="Helical" evidence="8">
    <location>
        <begin position="147"/>
        <end position="164"/>
    </location>
</feature>
<evidence type="ECO:0000313" key="10">
    <source>
        <dbReference type="Proteomes" id="UP001143486"/>
    </source>
</evidence>
<dbReference type="InterPro" id="IPR003688">
    <property type="entry name" value="TraG/VirD4"/>
</dbReference>
<evidence type="ECO:0000256" key="8">
    <source>
        <dbReference type="SAM" id="Phobius"/>
    </source>
</evidence>
<feature type="compositionally biased region" description="Basic and acidic residues" evidence="7">
    <location>
        <begin position="27"/>
        <end position="37"/>
    </location>
</feature>
<comment type="similarity">
    <text evidence="2">Belongs to the VirD4/TraG family.</text>
</comment>
<protein>
    <recommendedName>
        <fullName evidence="11">Type IV secretion system protein VirD4</fullName>
    </recommendedName>
</protein>
<dbReference type="PANTHER" id="PTHR37937">
    <property type="entry name" value="CONJUGATIVE TRANSFER: DNA TRANSPORT"/>
    <property type="match status" value="1"/>
</dbReference>
<organism evidence="9 10">
    <name type="scientific">Maricaulis virginensis</name>
    <dbReference type="NCBI Taxonomy" id="144022"/>
    <lineage>
        <taxon>Bacteria</taxon>
        <taxon>Pseudomonadati</taxon>
        <taxon>Pseudomonadota</taxon>
        <taxon>Alphaproteobacteria</taxon>
        <taxon>Maricaulales</taxon>
        <taxon>Maricaulaceae</taxon>
        <taxon>Maricaulis</taxon>
    </lineage>
</organism>
<name>A0A9W6ILD3_9PROT</name>
<keyword evidence="3" id="KW-1003">Cell membrane</keyword>
<keyword evidence="10" id="KW-1185">Reference proteome</keyword>
<evidence type="ECO:0000256" key="6">
    <source>
        <dbReference type="ARBA" id="ARBA00023136"/>
    </source>
</evidence>
<reference evidence="9" key="1">
    <citation type="journal article" date="2014" name="Int. J. Syst. Evol. Microbiol.">
        <title>Complete genome sequence of Corynebacterium casei LMG S-19264T (=DSM 44701T), isolated from a smear-ripened cheese.</title>
        <authorList>
            <consortium name="US DOE Joint Genome Institute (JGI-PGF)"/>
            <person name="Walter F."/>
            <person name="Albersmeier A."/>
            <person name="Kalinowski J."/>
            <person name="Ruckert C."/>
        </authorList>
    </citation>
    <scope>NUCLEOTIDE SEQUENCE</scope>
    <source>
        <strain evidence="9">VKM B-1513</strain>
    </source>
</reference>
<evidence type="ECO:0000256" key="3">
    <source>
        <dbReference type="ARBA" id="ARBA00022475"/>
    </source>
</evidence>
<evidence type="ECO:0000313" key="9">
    <source>
        <dbReference type="EMBL" id="GLK51697.1"/>
    </source>
</evidence>
<feature type="transmembrane region" description="Helical" evidence="8">
    <location>
        <begin position="119"/>
        <end position="141"/>
    </location>
</feature>
<dbReference type="CDD" id="cd01127">
    <property type="entry name" value="TrwB_TraG_TraD_VirD4"/>
    <property type="match status" value="2"/>
</dbReference>
<evidence type="ECO:0000256" key="5">
    <source>
        <dbReference type="ARBA" id="ARBA00022989"/>
    </source>
</evidence>
<evidence type="ECO:0000256" key="2">
    <source>
        <dbReference type="ARBA" id="ARBA00008806"/>
    </source>
</evidence>
<evidence type="ECO:0000256" key="7">
    <source>
        <dbReference type="SAM" id="MobiDB-lite"/>
    </source>
</evidence>
<reference evidence="9" key="2">
    <citation type="submission" date="2023-01" db="EMBL/GenBank/DDBJ databases">
        <authorList>
            <person name="Sun Q."/>
            <person name="Evtushenko L."/>
        </authorList>
    </citation>
    <scope>NUCLEOTIDE SEQUENCE</scope>
    <source>
        <strain evidence="9">VKM B-1513</strain>
    </source>
</reference>
<dbReference type="Pfam" id="PF02534">
    <property type="entry name" value="T4SS-DNA_transf"/>
    <property type="match status" value="1"/>
</dbReference>
<keyword evidence="4 8" id="KW-0812">Transmembrane</keyword>
<feature type="region of interest" description="Disordered" evidence="7">
    <location>
        <begin position="26"/>
        <end position="55"/>
    </location>
</feature>
<feature type="transmembrane region" description="Helical" evidence="8">
    <location>
        <begin position="176"/>
        <end position="199"/>
    </location>
</feature>
<evidence type="ECO:0008006" key="11">
    <source>
        <dbReference type="Google" id="ProtNLM"/>
    </source>
</evidence>
<dbReference type="Gene3D" id="3.40.50.300">
    <property type="entry name" value="P-loop containing nucleotide triphosphate hydrolases"/>
    <property type="match status" value="1"/>
</dbReference>
<dbReference type="InterPro" id="IPR027417">
    <property type="entry name" value="P-loop_NTPase"/>
</dbReference>
<dbReference type="AlphaFoldDB" id="A0A9W6ILD3"/>
<comment type="subcellular location">
    <subcellularLocation>
        <location evidence="1">Cell membrane</location>
        <topology evidence="1">Multi-pass membrane protein</topology>
    </subcellularLocation>
</comment>
<feature type="region of interest" description="Disordered" evidence="7">
    <location>
        <begin position="618"/>
        <end position="639"/>
    </location>
</feature>
<sequence>MDPIVSWFRSLWDSIQDLADTALSREPSPRRKVEKFLRSKPPSKSSPETKSKVKPDPKPFLKWLGWGAIAVFGVAVTVAVVSFGFSGEESGGNQIQYDAYGMPIGGGDLGASMNPMRGLTLSSLMGGFVLGVGLVAILAFWRWVVHKHGWVALVVLCALLVLIGDTSDSASTTSMASMLAFITGFSAGIALAAKFLLVIRPPTEIPDIFGSSRWATFDDITDADLIGSMDKGDGLFLGKEQEKGIPLVYRGDMHALTVAPTRTGKGAAAIIPNLLRSKSSILVIDPKGENARRTAAKRAAMGHNIKIVDPWGIAQEADKFGPGADAGFHAHFNPLGALRADDPDLGSDAMQLADALVVSTDKEPFWSDEAKALIAGFILYVVVAPEEEGNRTLGRVRDILSLPPAADTEDENLPGTMDEILMRMAVSPHPLVSAAAFRIAQKAEKERSGVISSAQSNTHFLDSPKIRDSLAKSDFKFSDLKTADAPTTIYLVLPLDRLSTFNRWLRLMISSAMIDLTRTPAKSDTEPVRVILDEFAALERLKIIETAFGTMAGLGVQLWAVTQDLSQLMRLYGDKGWQTFVSNAGVFQYFGSRDYETAKYAEHLTGMTTMKKRSISFGSSSSATTSYPSSSSTTGHSKTISYDDVQRPLAYADEMMTLHRDLQILFVENNYPIIARKHWWFRQAKASKPVKPKSS</sequence>
<dbReference type="PANTHER" id="PTHR37937:SF1">
    <property type="entry name" value="CONJUGATIVE TRANSFER: DNA TRANSPORT"/>
    <property type="match status" value="1"/>
</dbReference>
<evidence type="ECO:0000256" key="4">
    <source>
        <dbReference type="ARBA" id="ARBA00022692"/>
    </source>
</evidence>
<evidence type="ECO:0000256" key="1">
    <source>
        <dbReference type="ARBA" id="ARBA00004651"/>
    </source>
</evidence>
<feature type="transmembrane region" description="Helical" evidence="8">
    <location>
        <begin position="63"/>
        <end position="85"/>
    </location>
</feature>
<dbReference type="Proteomes" id="UP001143486">
    <property type="component" value="Unassembled WGS sequence"/>
</dbReference>
<comment type="caution">
    <text evidence="9">The sequence shown here is derived from an EMBL/GenBank/DDBJ whole genome shotgun (WGS) entry which is preliminary data.</text>
</comment>
<proteinExistence type="inferred from homology"/>
<gene>
    <name evidence="9" type="ORF">GCM10017621_12050</name>
</gene>
<dbReference type="SUPFAM" id="SSF52540">
    <property type="entry name" value="P-loop containing nucleoside triphosphate hydrolases"/>
    <property type="match status" value="1"/>
</dbReference>
<dbReference type="EMBL" id="BSFE01000003">
    <property type="protein sequence ID" value="GLK51697.1"/>
    <property type="molecule type" value="Genomic_DNA"/>
</dbReference>
<keyword evidence="6 8" id="KW-0472">Membrane</keyword>
<dbReference type="InterPro" id="IPR051539">
    <property type="entry name" value="T4SS-coupling_protein"/>
</dbReference>
<keyword evidence="5 8" id="KW-1133">Transmembrane helix</keyword>
<accession>A0A9W6ILD3</accession>